<protein>
    <submittedName>
        <fullName evidence="1">Leucine-rich repeat-containing protein 58</fullName>
    </submittedName>
</protein>
<reference evidence="2" key="1">
    <citation type="journal article" date="2019" name="Curr. Biol.">
        <title>Genome Sequence of Striga asiatica Provides Insight into the Evolution of Plant Parasitism.</title>
        <authorList>
            <person name="Yoshida S."/>
            <person name="Kim S."/>
            <person name="Wafula E.K."/>
            <person name="Tanskanen J."/>
            <person name="Kim Y.M."/>
            <person name="Honaas L."/>
            <person name="Yang Z."/>
            <person name="Spallek T."/>
            <person name="Conn C.E."/>
            <person name="Ichihashi Y."/>
            <person name="Cheong K."/>
            <person name="Cui S."/>
            <person name="Der J.P."/>
            <person name="Gundlach H."/>
            <person name="Jiao Y."/>
            <person name="Hori C."/>
            <person name="Ishida J.K."/>
            <person name="Kasahara H."/>
            <person name="Kiba T."/>
            <person name="Kim M.S."/>
            <person name="Koo N."/>
            <person name="Laohavisit A."/>
            <person name="Lee Y.H."/>
            <person name="Lumba S."/>
            <person name="McCourt P."/>
            <person name="Mortimer J.C."/>
            <person name="Mutuku J.M."/>
            <person name="Nomura T."/>
            <person name="Sasaki-Sekimoto Y."/>
            <person name="Seto Y."/>
            <person name="Wang Y."/>
            <person name="Wakatake T."/>
            <person name="Sakakibara H."/>
            <person name="Demura T."/>
            <person name="Yamaguchi S."/>
            <person name="Yoneyama K."/>
            <person name="Manabe R.I."/>
            <person name="Nelson D.C."/>
            <person name="Schulman A.H."/>
            <person name="Timko M.P."/>
            <person name="dePamphilis C.W."/>
            <person name="Choi D."/>
            <person name="Shirasu K."/>
        </authorList>
    </citation>
    <scope>NUCLEOTIDE SEQUENCE [LARGE SCALE GENOMIC DNA]</scope>
    <source>
        <strain evidence="2">cv. UVA1</strain>
    </source>
</reference>
<organism evidence="1 2">
    <name type="scientific">Striga asiatica</name>
    <name type="common">Asiatic witchweed</name>
    <name type="synonym">Buchnera asiatica</name>
    <dbReference type="NCBI Taxonomy" id="4170"/>
    <lineage>
        <taxon>Eukaryota</taxon>
        <taxon>Viridiplantae</taxon>
        <taxon>Streptophyta</taxon>
        <taxon>Embryophyta</taxon>
        <taxon>Tracheophyta</taxon>
        <taxon>Spermatophyta</taxon>
        <taxon>Magnoliopsida</taxon>
        <taxon>eudicotyledons</taxon>
        <taxon>Gunneridae</taxon>
        <taxon>Pentapetalae</taxon>
        <taxon>asterids</taxon>
        <taxon>lamiids</taxon>
        <taxon>Lamiales</taxon>
        <taxon>Orobanchaceae</taxon>
        <taxon>Buchnereae</taxon>
        <taxon>Striga</taxon>
    </lineage>
</organism>
<gene>
    <name evidence="1" type="ORF">STAS_17554</name>
</gene>
<evidence type="ECO:0000313" key="2">
    <source>
        <dbReference type="Proteomes" id="UP000325081"/>
    </source>
</evidence>
<comment type="caution">
    <text evidence="1">The sequence shown here is derived from an EMBL/GenBank/DDBJ whole genome shotgun (WGS) entry which is preliminary data.</text>
</comment>
<dbReference type="Proteomes" id="UP000325081">
    <property type="component" value="Unassembled WGS sequence"/>
</dbReference>
<keyword evidence="2" id="KW-1185">Reference proteome</keyword>
<sequence>MKPVIAPGNNPRRLLRLDLVQTHRAIGGQHQILPGDLWQLLEIGLRQTLLRAALDRKIVPLGGAACGVTEQTDIDKEDGAHASARRPWLRTMVKMAFGKGGMFGGVNFVGKMGMSWKKWKSVCAIECKCNKEQNGRNFIEIR</sequence>
<dbReference type="AlphaFoldDB" id="A0A5A7Q7J5"/>
<name>A0A5A7Q7J5_STRAF</name>
<proteinExistence type="predicted"/>
<dbReference type="EMBL" id="BKCP01005983">
    <property type="protein sequence ID" value="GER40856.1"/>
    <property type="molecule type" value="Genomic_DNA"/>
</dbReference>
<evidence type="ECO:0000313" key="1">
    <source>
        <dbReference type="EMBL" id="GER40856.1"/>
    </source>
</evidence>
<accession>A0A5A7Q7J5</accession>